<dbReference type="Proteomes" id="UP000559404">
    <property type="component" value="Unassembled WGS sequence"/>
</dbReference>
<comment type="caution">
    <text evidence="4">The sequence shown here is derived from an EMBL/GenBank/DDBJ whole genome shotgun (WGS) entry which is preliminary data.</text>
</comment>
<organism evidence="4 5">
    <name type="scientific">Stappia taiwanensis</name>
    <dbReference type="NCBI Taxonomy" id="992267"/>
    <lineage>
        <taxon>Bacteria</taxon>
        <taxon>Pseudomonadati</taxon>
        <taxon>Pseudomonadota</taxon>
        <taxon>Alphaproteobacteria</taxon>
        <taxon>Hyphomicrobiales</taxon>
        <taxon>Stappiaceae</taxon>
        <taxon>Stappia</taxon>
    </lineage>
</organism>
<reference evidence="4 5" key="1">
    <citation type="submission" date="2020-07" db="EMBL/GenBank/DDBJ databases">
        <authorList>
            <person name="Li M."/>
        </authorList>
    </citation>
    <scope>NUCLEOTIDE SEQUENCE [LARGE SCALE GENOMIC DNA]</scope>
    <source>
        <strain evidence="4 5">DSM 23284</strain>
    </source>
</reference>
<reference evidence="4 5" key="2">
    <citation type="submission" date="2020-08" db="EMBL/GenBank/DDBJ databases">
        <title>Stappia taiwanensis sp. nov., isolated from a coastal thermal spring.</title>
        <authorList>
            <person name="Kampfer P."/>
        </authorList>
    </citation>
    <scope>NUCLEOTIDE SEQUENCE [LARGE SCALE GENOMIC DNA]</scope>
    <source>
        <strain evidence="4 5">DSM 23284</strain>
    </source>
</reference>
<protein>
    <recommendedName>
        <fullName evidence="6">Bacteriophage head to tail connecting protein</fullName>
    </recommendedName>
</protein>
<proteinExistence type="predicted"/>
<evidence type="ECO:0000256" key="3">
    <source>
        <dbReference type="ARBA" id="ARBA00023219"/>
    </source>
</evidence>
<evidence type="ECO:0008006" key="6">
    <source>
        <dbReference type="Google" id="ProtNLM"/>
    </source>
</evidence>
<accession>A0A838XRF8</accession>
<evidence type="ECO:0000256" key="1">
    <source>
        <dbReference type="ARBA" id="ARBA00004328"/>
    </source>
</evidence>
<keyword evidence="2" id="KW-1188">Viral release from host cell</keyword>
<sequence length="531" mass="58410">MSFVATKKKAQEAWSNRAPWDAIYQEAYDYAIPQRQPGGRSRSKRTGDFLFDMTAPASAMHFAGNLQRDLFPAGQPTFTMETGPIAAAAIGERGVEKFDRVLAGTSKLIHPFFLSGDWDSAVHEMCIDLAIGTGALIVIKGTPDDPVRFGSIPIDQIAVKTDAYGHVVFISWRQTFTREQIIAAFPDGKYPDGFREANRTRGNDEIELYQDFYQRGPGPRSGWQFVAYVSQSTEPITQERYRRQPIAVPRYYRVPGEPYGRGVVLTALPSIKTVNKAQEIALKAAAIQMLGIWGYRAGGTFNPDTVRVGPGEFWGMQSTGGILGPDVQRIDPAGGRMDVARMLIGNLQDQIRDAMFDTRLPEYQGTPKAASEIAARLQQKANVHIGAFGRLVREIMPVVVPRVAEILHDFGILAQMPMPIDHLLVAIRVQSPMAAALNADRLASIANYLEFVGSIAGPEKVPLYANLDRIMERVGDGLQIDKDLIPDEAEREKIEKDMAAAQQSQIVELFGAEMAKQAPGMLANAAMKEAA</sequence>
<comment type="subcellular location">
    <subcellularLocation>
        <location evidence="1">Virion</location>
    </subcellularLocation>
</comment>
<dbReference type="AlphaFoldDB" id="A0A838XRF8"/>
<dbReference type="EMBL" id="JACEON010000026">
    <property type="protein sequence ID" value="MBA4613839.1"/>
    <property type="molecule type" value="Genomic_DNA"/>
</dbReference>
<keyword evidence="5" id="KW-1185">Reference proteome</keyword>
<gene>
    <name evidence="4" type="ORF">H1W37_19450</name>
</gene>
<evidence type="ECO:0000313" key="5">
    <source>
        <dbReference type="Proteomes" id="UP000559404"/>
    </source>
</evidence>
<dbReference type="InterPro" id="IPR020991">
    <property type="entry name" value="Connector_podovirus"/>
</dbReference>
<name>A0A838XRF8_9HYPH</name>
<dbReference type="Pfam" id="PF12236">
    <property type="entry name" value="Head-tail_con"/>
    <property type="match status" value="1"/>
</dbReference>
<evidence type="ECO:0000313" key="4">
    <source>
        <dbReference type="EMBL" id="MBA4613839.1"/>
    </source>
</evidence>
<evidence type="ECO:0000256" key="2">
    <source>
        <dbReference type="ARBA" id="ARBA00022612"/>
    </source>
</evidence>
<keyword evidence="3" id="KW-0231">Viral genome packaging</keyword>